<keyword evidence="6 10" id="KW-1133">Transmembrane helix</keyword>
<evidence type="ECO:0000256" key="10">
    <source>
        <dbReference type="SAM" id="Phobius"/>
    </source>
</evidence>
<feature type="transmembrane region" description="Helical" evidence="10">
    <location>
        <begin position="126"/>
        <end position="150"/>
    </location>
</feature>
<dbReference type="AlphaFoldDB" id="A0A1L6MX33"/>
<dbReference type="KEGG" id="pabo:BCY86_05005"/>
<gene>
    <name evidence="11" type="ORF">BCY86_05005</name>
</gene>
<dbReference type="InterPro" id="IPR004268">
    <property type="entry name" value="MurJ"/>
</dbReference>
<evidence type="ECO:0000313" key="12">
    <source>
        <dbReference type="Proteomes" id="UP000185544"/>
    </source>
</evidence>
<dbReference type="Pfam" id="PF03023">
    <property type="entry name" value="MurJ"/>
    <property type="match status" value="1"/>
</dbReference>
<organism evidence="11 12">
    <name type="scientific">Pajaroellobacter abortibovis</name>
    <dbReference type="NCBI Taxonomy" id="1882918"/>
    <lineage>
        <taxon>Bacteria</taxon>
        <taxon>Pseudomonadati</taxon>
        <taxon>Myxococcota</taxon>
        <taxon>Polyangia</taxon>
        <taxon>Polyangiales</taxon>
        <taxon>Polyangiaceae</taxon>
    </lineage>
</organism>
<evidence type="ECO:0000256" key="4">
    <source>
        <dbReference type="ARBA" id="ARBA00022960"/>
    </source>
</evidence>
<dbReference type="STRING" id="1882918.BCY86_05005"/>
<evidence type="ECO:0000256" key="7">
    <source>
        <dbReference type="ARBA" id="ARBA00023136"/>
    </source>
</evidence>
<feature type="transmembrane region" description="Helical" evidence="10">
    <location>
        <begin position="380"/>
        <end position="403"/>
    </location>
</feature>
<feature type="transmembrane region" description="Helical" evidence="10">
    <location>
        <begin position="183"/>
        <end position="209"/>
    </location>
</feature>
<reference evidence="11 12" key="1">
    <citation type="submission" date="2016-08" db="EMBL/GenBank/DDBJ databases">
        <title>Identification and validation of antigenic proteins from Pajaroellobacter abortibovis using de-novo genome sequence assembly and reverse vaccinology.</title>
        <authorList>
            <person name="Welly B.T."/>
            <person name="Miller M.R."/>
            <person name="Stott J.L."/>
            <person name="Blanchard M.T."/>
            <person name="Islas-Trejo A.D."/>
            <person name="O'Rourke S.M."/>
            <person name="Young A.E."/>
            <person name="Medrano J.F."/>
            <person name="Van Eenennaam A.L."/>
        </authorList>
    </citation>
    <scope>NUCLEOTIDE SEQUENCE [LARGE SCALE GENOMIC DNA]</scope>
    <source>
        <strain evidence="11 12">BTF92-0548A/99-0131</strain>
    </source>
</reference>
<dbReference type="InterPro" id="IPR051050">
    <property type="entry name" value="Lipid_II_flippase_MurJ/MviN"/>
</dbReference>
<dbReference type="Proteomes" id="UP000185544">
    <property type="component" value="Chromosome"/>
</dbReference>
<sequence length="439" mass="48273">MAMTRSSVGHIVLRLLPLQLLLRGWEAILPLLFAIWFGHSAQMDIYYFSFSLFTFVGSFISYAYTDSVIIPILTNLRCSEPQHLRQMIASLFTYTLVLAVALGLVIGLIAFGWFSLRYTLDSFSFAARMILPLFLYLLFLSLKSFLIAVLNAEHHYVLPPLAGGFGTVVNLACLFLLKSGIGVLAIPIASALGELVALLVVMWAVAIYCNSPLFISFERPQAMIQFSKLAFFEVSGSTITRINPVVDQLMANLTMVVGGGALLRYAGDVALVPTSLLQATLLPVLLSHLSEHVAHKDYHQVKKMTYSSLSIVFVGLAVLSGVIYLMRIPLLRFLFLRGVMEGEGVDQMAQLLGFFLLGLAPFGVMLVLARVHSALQNSQLLFKAGFLSALTNLLLDFLCVHQWGLKGVALATAGVYWVLACFLGVALFLSFRQFPKSAQ</sequence>
<dbReference type="PRINTS" id="PR01806">
    <property type="entry name" value="VIRFACTRMVIN"/>
</dbReference>
<dbReference type="OrthoDB" id="9816572at2"/>
<dbReference type="GO" id="GO:0009252">
    <property type="term" value="P:peptidoglycan biosynthetic process"/>
    <property type="evidence" value="ECO:0007669"/>
    <property type="project" value="UniProtKB-KW"/>
</dbReference>
<comment type="subcellular location">
    <subcellularLocation>
        <location evidence="1">Cell membrane</location>
        <topology evidence="1">Multi-pass membrane protein</topology>
    </subcellularLocation>
</comment>
<protein>
    <recommendedName>
        <fullName evidence="13">Polysaccharide biosynthesis protein C-terminal domain-containing protein</fullName>
    </recommendedName>
</protein>
<feature type="transmembrane region" description="Helical" evidence="10">
    <location>
        <begin position="45"/>
        <end position="70"/>
    </location>
</feature>
<keyword evidence="3 10" id="KW-0812">Transmembrane</keyword>
<feature type="transmembrane region" description="Helical" evidence="10">
    <location>
        <begin position="20"/>
        <end position="39"/>
    </location>
</feature>
<dbReference type="EMBL" id="CP016908">
    <property type="protein sequence ID" value="APS00110.1"/>
    <property type="molecule type" value="Genomic_DNA"/>
</dbReference>
<keyword evidence="4" id="KW-0133">Cell shape</keyword>
<keyword evidence="5" id="KW-0573">Peptidoglycan synthesis</keyword>
<comment type="similarity">
    <text evidence="9">Belongs to the MurJ/MviN family.</text>
</comment>
<dbReference type="PANTHER" id="PTHR47019:SF1">
    <property type="entry name" value="LIPID II FLIPPASE MURJ"/>
    <property type="match status" value="1"/>
</dbReference>
<dbReference type="GO" id="GO:0034204">
    <property type="term" value="P:lipid translocation"/>
    <property type="evidence" value="ECO:0007669"/>
    <property type="project" value="TreeGrafter"/>
</dbReference>
<proteinExistence type="inferred from homology"/>
<dbReference type="GO" id="GO:0005886">
    <property type="term" value="C:plasma membrane"/>
    <property type="evidence" value="ECO:0007669"/>
    <property type="project" value="UniProtKB-SubCell"/>
</dbReference>
<dbReference type="GO" id="GO:0015648">
    <property type="term" value="F:lipid-linked peptidoglycan transporter activity"/>
    <property type="evidence" value="ECO:0007669"/>
    <property type="project" value="TreeGrafter"/>
</dbReference>
<dbReference type="PANTHER" id="PTHR47019">
    <property type="entry name" value="LIPID II FLIPPASE MURJ"/>
    <property type="match status" value="1"/>
</dbReference>
<evidence type="ECO:0000256" key="9">
    <source>
        <dbReference type="ARBA" id="ARBA00061532"/>
    </source>
</evidence>
<feature type="transmembrane region" description="Helical" evidence="10">
    <location>
        <begin position="409"/>
        <end position="431"/>
    </location>
</feature>
<evidence type="ECO:0000313" key="11">
    <source>
        <dbReference type="EMBL" id="APS00110.1"/>
    </source>
</evidence>
<keyword evidence="7 10" id="KW-0472">Membrane</keyword>
<comment type="function">
    <text evidence="8">Involved in peptidoglycan biosynthesis. Transports lipid-linked peptidoglycan precursors from the inner to the outer leaflet of the cytoplasmic membrane.</text>
</comment>
<evidence type="ECO:0000256" key="1">
    <source>
        <dbReference type="ARBA" id="ARBA00004651"/>
    </source>
</evidence>
<name>A0A1L6MX33_9BACT</name>
<evidence type="ECO:0008006" key="13">
    <source>
        <dbReference type="Google" id="ProtNLM"/>
    </source>
</evidence>
<evidence type="ECO:0000256" key="8">
    <source>
        <dbReference type="ARBA" id="ARBA00060041"/>
    </source>
</evidence>
<evidence type="ECO:0000256" key="2">
    <source>
        <dbReference type="ARBA" id="ARBA00022475"/>
    </source>
</evidence>
<evidence type="ECO:0000256" key="3">
    <source>
        <dbReference type="ARBA" id="ARBA00022692"/>
    </source>
</evidence>
<keyword evidence="12" id="KW-1185">Reference proteome</keyword>
<keyword evidence="2" id="KW-1003">Cell membrane</keyword>
<accession>A0A1L6MX33</accession>
<feature type="transmembrane region" description="Helical" evidence="10">
    <location>
        <begin position="306"/>
        <end position="328"/>
    </location>
</feature>
<dbReference type="GO" id="GO:0008360">
    <property type="term" value="P:regulation of cell shape"/>
    <property type="evidence" value="ECO:0007669"/>
    <property type="project" value="UniProtKB-KW"/>
</dbReference>
<evidence type="ECO:0000256" key="6">
    <source>
        <dbReference type="ARBA" id="ARBA00022989"/>
    </source>
</evidence>
<evidence type="ECO:0000256" key="5">
    <source>
        <dbReference type="ARBA" id="ARBA00022984"/>
    </source>
</evidence>
<feature type="transmembrane region" description="Helical" evidence="10">
    <location>
        <begin position="348"/>
        <end position="368"/>
    </location>
</feature>
<feature type="transmembrane region" description="Helical" evidence="10">
    <location>
        <begin position="91"/>
        <end position="114"/>
    </location>
</feature>